<evidence type="ECO:0000313" key="2">
    <source>
        <dbReference type="Proteomes" id="UP001268256"/>
    </source>
</evidence>
<dbReference type="InterPro" id="IPR027417">
    <property type="entry name" value="P-loop_NTPase"/>
</dbReference>
<name>A0AAE4JZW2_9CYAN</name>
<organism evidence="1 2">
    <name type="scientific">Pseudocalidococcus azoricus BACA0444</name>
    <dbReference type="NCBI Taxonomy" id="2918990"/>
    <lineage>
        <taxon>Bacteria</taxon>
        <taxon>Bacillati</taxon>
        <taxon>Cyanobacteriota</taxon>
        <taxon>Cyanophyceae</taxon>
        <taxon>Acaryochloridales</taxon>
        <taxon>Thermosynechococcaceae</taxon>
        <taxon>Pseudocalidococcus</taxon>
        <taxon>Pseudocalidococcus azoricus</taxon>
    </lineage>
</organism>
<dbReference type="SUPFAM" id="SSF52540">
    <property type="entry name" value="P-loop containing nucleoside triphosphate hydrolases"/>
    <property type="match status" value="1"/>
</dbReference>
<dbReference type="AlphaFoldDB" id="A0AAE4JZW2"/>
<dbReference type="Proteomes" id="UP001268256">
    <property type="component" value="Unassembled WGS sequence"/>
</dbReference>
<reference evidence="2" key="1">
    <citation type="submission" date="2023-07" db="EMBL/GenBank/DDBJ databases">
        <authorList>
            <person name="Luz R."/>
            <person name="Cordeiro R."/>
            <person name="Fonseca A."/>
            <person name="Goncalves V."/>
        </authorList>
    </citation>
    <scope>NUCLEOTIDE SEQUENCE [LARGE SCALE GENOMIC DNA]</scope>
    <source>
        <strain evidence="2">BACA0444</strain>
    </source>
</reference>
<gene>
    <name evidence="1" type="ORF">RIF25_10735</name>
</gene>
<dbReference type="EMBL" id="JAVMIP010000010">
    <property type="protein sequence ID" value="MDS3861282.1"/>
    <property type="molecule type" value="Genomic_DNA"/>
</dbReference>
<evidence type="ECO:0000313" key="1">
    <source>
        <dbReference type="EMBL" id="MDS3861282.1"/>
    </source>
</evidence>
<sequence>MSSTSAPAPALWICGGVQSGKTTRLVRELKTWINQTQLPGGTAYPRRGELARKVLIMAANAENGQRLRERISQTIGQGLPLSVTTPLGFFPEEVILFWPLIVQHLNIPGLMPVRLQAETEQYLALKLWSPELDAGVFRAISESAPLVVQNLINLMELAAFAGLPLAGLGELLVTRADYDPDLGAAITQAILQWRSWCLARGLLTYGILLELYGQVLLPQAHYQAQLRQRYDAVLADDLDNYPALARDLFQVLLAQRVRGVFTFNPSGGCRLGLGADPDYLAGLAAFCRVEQLPDRDQSVLGGDPQALVSYWLTDARPQLPETLQSLQTASRMELLTTVAGTITQAVQSQTITPAEIAIIGPGLDAIARYILSQNLNQAGIPLYALNDQRPLISSPLVRAILTLLPLIYPECGRGLEREAIAEMLVVLFQEKGEIDPVRAGLLADHCFIPDPDNPSLIAATEFSRWDRLGYQTCQAYEGLRTWIQDQQNQLADVPRSPVFMMDRAIQRFLWSRNLNYNQILDLRKLLEISQHYWDVQRRLAQHSTASSPAYADYPAVATFFRFIRTAPITTNPRLPRPIPAVTLATTFQYRNSRLKHRWQFWLDVGGPLWQNGGLVTRWQSPLLLRSPTGDHAEIWNDEIARLQRLLVDIGSRTTERIYLCHSELAVNGQEQMGPLLGLVELVNPVA</sequence>
<accession>A0AAE4JZW2</accession>
<keyword evidence="2" id="KW-1185">Reference proteome</keyword>
<protein>
    <submittedName>
        <fullName evidence="1">Recombinase family protein</fullName>
    </submittedName>
</protein>
<dbReference type="RefSeq" id="WP_322878525.1">
    <property type="nucleotide sequence ID" value="NZ_JAVMIP010000010.1"/>
</dbReference>
<comment type="caution">
    <text evidence="1">The sequence shown here is derived from an EMBL/GenBank/DDBJ whole genome shotgun (WGS) entry which is preliminary data.</text>
</comment>
<proteinExistence type="predicted"/>